<sequence length="188" mass="19958">MIGRATSWRDGLHPGRRLCNRCLLIRQGNSSQSAHWSVSPTLGMSSLSRVGVALAPCFWLPTSHDNSSFSPHLVASAACPVRVRRHVCTQTFVPADSLVSPSPPAISSCAHPTLGQAPLSSSLLLSPLLSSSTGQSARPGIGGLERPVTQAILCSASATLARGPRPFLCPSWVWCARLCPTQRQDKLV</sequence>
<dbReference type="Proteomes" id="UP000784294">
    <property type="component" value="Unassembled WGS sequence"/>
</dbReference>
<dbReference type="EMBL" id="CAAALY010267881">
    <property type="protein sequence ID" value="VEL41106.1"/>
    <property type="molecule type" value="Genomic_DNA"/>
</dbReference>
<organism evidence="1 2">
    <name type="scientific">Protopolystoma xenopodis</name>
    <dbReference type="NCBI Taxonomy" id="117903"/>
    <lineage>
        <taxon>Eukaryota</taxon>
        <taxon>Metazoa</taxon>
        <taxon>Spiralia</taxon>
        <taxon>Lophotrochozoa</taxon>
        <taxon>Platyhelminthes</taxon>
        <taxon>Monogenea</taxon>
        <taxon>Polyopisthocotylea</taxon>
        <taxon>Polystomatidea</taxon>
        <taxon>Polystomatidae</taxon>
        <taxon>Protopolystoma</taxon>
    </lineage>
</organism>
<accession>A0A3S5B5R4</accession>
<evidence type="ECO:0000313" key="2">
    <source>
        <dbReference type="Proteomes" id="UP000784294"/>
    </source>
</evidence>
<dbReference type="AlphaFoldDB" id="A0A3S5B5R4"/>
<comment type="caution">
    <text evidence="1">The sequence shown here is derived from an EMBL/GenBank/DDBJ whole genome shotgun (WGS) entry which is preliminary data.</text>
</comment>
<evidence type="ECO:0000313" key="1">
    <source>
        <dbReference type="EMBL" id="VEL41106.1"/>
    </source>
</evidence>
<keyword evidence="2" id="KW-1185">Reference proteome</keyword>
<reference evidence="1" key="1">
    <citation type="submission" date="2018-11" db="EMBL/GenBank/DDBJ databases">
        <authorList>
            <consortium name="Pathogen Informatics"/>
        </authorList>
    </citation>
    <scope>NUCLEOTIDE SEQUENCE</scope>
</reference>
<gene>
    <name evidence="1" type="ORF">PXEA_LOCUS34546</name>
</gene>
<protein>
    <submittedName>
        <fullName evidence="1">Uncharacterized protein</fullName>
    </submittedName>
</protein>
<proteinExistence type="predicted"/>
<name>A0A3S5B5R4_9PLAT</name>